<proteinExistence type="predicted"/>
<dbReference type="Proteomes" id="UP000234341">
    <property type="component" value="Unassembled WGS sequence"/>
</dbReference>
<dbReference type="Pfam" id="PF13663">
    <property type="entry name" value="DUF4148"/>
    <property type="match status" value="1"/>
</dbReference>
<keyword evidence="1" id="KW-0732">Signal</keyword>
<dbReference type="EMBL" id="PJRP01000019">
    <property type="protein sequence ID" value="PLP97191.1"/>
    <property type="molecule type" value="Genomic_DNA"/>
</dbReference>
<reference evidence="2 3" key="1">
    <citation type="submission" date="2017-12" db="EMBL/GenBank/DDBJ databases">
        <title>Genome sequence of the active heterotrophic nitrifier-denitrifier, Cupriavidus pauculus UM1.</title>
        <authorList>
            <person name="Putonti C."/>
            <person name="Castignetti D."/>
        </authorList>
    </citation>
    <scope>NUCLEOTIDE SEQUENCE [LARGE SCALE GENOMIC DNA]</scope>
    <source>
        <strain evidence="2 3">UM1</strain>
    </source>
</reference>
<feature type="chain" id="PRO_5014762578" description="DUF4148 domain-containing protein" evidence="1">
    <location>
        <begin position="23"/>
        <end position="109"/>
    </location>
</feature>
<evidence type="ECO:0008006" key="4">
    <source>
        <dbReference type="Google" id="ProtNLM"/>
    </source>
</evidence>
<dbReference type="AlphaFoldDB" id="A0A2N5C4P6"/>
<evidence type="ECO:0000256" key="1">
    <source>
        <dbReference type="SAM" id="SignalP"/>
    </source>
</evidence>
<gene>
    <name evidence="2" type="ORF">CYJ10_28120</name>
</gene>
<dbReference type="RefSeq" id="WP_101684718.1">
    <property type="nucleotide sequence ID" value="NZ_PJRP01000019.1"/>
</dbReference>
<name>A0A2N5C4P6_9BURK</name>
<dbReference type="InterPro" id="IPR025421">
    <property type="entry name" value="DUF4148"/>
</dbReference>
<protein>
    <recommendedName>
        <fullName evidence="4">DUF4148 domain-containing protein</fullName>
    </recommendedName>
</protein>
<dbReference type="OrthoDB" id="9099264at2"/>
<evidence type="ECO:0000313" key="2">
    <source>
        <dbReference type="EMBL" id="PLP97191.1"/>
    </source>
</evidence>
<accession>A0A2N5C4P6</accession>
<evidence type="ECO:0000313" key="3">
    <source>
        <dbReference type="Proteomes" id="UP000234341"/>
    </source>
</evidence>
<sequence length="109" mass="11523">MNTLKKLLIAATIVAAPAMSFAQSVQNAQAPVTRASVLADLIAVEKAGYHPGRNDDDYPVDIQAAEAKVAAEQGIQPAQVVKPTIKASMHAANTVPRIDRPRNAFYDGA</sequence>
<organism evidence="2 3">
    <name type="scientific">Cupriavidus pauculus</name>
    <dbReference type="NCBI Taxonomy" id="82633"/>
    <lineage>
        <taxon>Bacteria</taxon>
        <taxon>Pseudomonadati</taxon>
        <taxon>Pseudomonadota</taxon>
        <taxon>Betaproteobacteria</taxon>
        <taxon>Burkholderiales</taxon>
        <taxon>Burkholderiaceae</taxon>
        <taxon>Cupriavidus</taxon>
    </lineage>
</organism>
<feature type="signal peptide" evidence="1">
    <location>
        <begin position="1"/>
        <end position="22"/>
    </location>
</feature>
<comment type="caution">
    <text evidence="2">The sequence shown here is derived from an EMBL/GenBank/DDBJ whole genome shotgun (WGS) entry which is preliminary data.</text>
</comment>